<gene>
    <name evidence="4" type="ORF">GCM10012280_55690</name>
</gene>
<feature type="transmembrane region" description="Helical" evidence="2">
    <location>
        <begin position="57"/>
        <end position="77"/>
    </location>
</feature>
<feature type="domain" description="Endonuclease/exonuclease/phosphatase" evidence="3">
    <location>
        <begin position="124"/>
        <end position="326"/>
    </location>
</feature>
<sequence length="340" mass="36044">MPRTGVAPDMTAAAPQQRPPARRRRRRTAALLVCVLALVAESALVVVRLAGLDTGTPLAVVVVGLPHAAVAGVLILLTVAALRSWWLTGIAAVLVVVELVWLVPRFIADDVSVPNGAPRLRVATVNTHVAKVDAGALVGLVRRERVDVLAVEELTSKAGSAFDRAGLAELMPYREAHPEAGSAIYSRLPLSGGGLLHRDTTWPQPTAQVFLGGRGVRLVAVHTFYPLGNARRWAQDMKALRSEAADDARDTVFLGDFNATLDHASMRDLLDTGLTDTHAELGHGWAPTWPAHDSRLPPLIQLDHVLHGSGLVAVSVSEHTLPGSDHRAVVAELASAGSTS</sequence>
<evidence type="ECO:0000256" key="2">
    <source>
        <dbReference type="SAM" id="Phobius"/>
    </source>
</evidence>
<keyword evidence="4" id="KW-0540">Nuclease</keyword>
<dbReference type="Proteomes" id="UP000641932">
    <property type="component" value="Unassembled WGS sequence"/>
</dbReference>
<keyword evidence="4" id="KW-0378">Hydrolase</keyword>
<feature type="transmembrane region" description="Helical" evidence="2">
    <location>
        <begin position="84"/>
        <end position="103"/>
    </location>
</feature>
<dbReference type="InterPro" id="IPR036691">
    <property type="entry name" value="Endo/exonu/phosph_ase_sf"/>
</dbReference>
<dbReference type="Pfam" id="PF03372">
    <property type="entry name" value="Exo_endo_phos"/>
    <property type="match status" value="1"/>
</dbReference>
<keyword evidence="5" id="KW-1185">Reference proteome</keyword>
<evidence type="ECO:0000256" key="1">
    <source>
        <dbReference type="SAM" id="MobiDB-lite"/>
    </source>
</evidence>
<evidence type="ECO:0000313" key="4">
    <source>
        <dbReference type="EMBL" id="GGO96368.1"/>
    </source>
</evidence>
<dbReference type="InterPro" id="IPR005135">
    <property type="entry name" value="Endo/exonuclease/phosphatase"/>
</dbReference>
<feature type="transmembrane region" description="Helical" evidence="2">
    <location>
        <begin position="28"/>
        <end position="51"/>
    </location>
</feature>
<dbReference type="GO" id="GO:0004519">
    <property type="term" value="F:endonuclease activity"/>
    <property type="evidence" value="ECO:0007669"/>
    <property type="project" value="UniProtKB-KW"/>
</dbReference>
<evidence type="ECO:0000259" key="3">
    <source>
        <dbReference type="Pfam" id="PF03372"/>
    </source>
</evidence>
<keyword evidence="2" id="KW-0472">Membrane</keyword>
<dbReference type="AlphaFoldDB" id="A0A917ZWS2"/>
<reference evidence="4" key="1">
    <citation type="journal article" date="2014" name="Int. J. Syst. Evol. Microbiol.">
        <title>Complete genome sequence of Corynebacterium casei LMG S-19264T (=DSM 44701T), isolated from a smear-ripened cheese.</title>
        <authorList>
            <consortium name="US DOE Joint Genome Institute (JGI-PGF)"/>
            <person name="Walter F."/>
            <person name="Albersmeier A."/>
            <person name="Kalinowski J."/>
            <person name="Ruckert C."/>
        </authorList>
    </citation>
    <scope>NUCLEOTIDE SEQUENCE</scope>
    <source>
        <strain evidence="4">CGMCC 4.7201</strain>
    </source>
</reference>
<proteinExistence type="predicted"/>
<organism evidence="4 5">
    <name type="scientific">Wenjunlia tyrosinilytica</name>
    <dbReference type="NCBI Taxonomy" id="1544741"/>
    <lineage>
        <taxon>Bacteria</taxon>
        <taxon>Bacillati</taxon>
        <taxon>Actinomycetota</taxon>
        <taxon>Actinomycetes</taxon>
        <taxon>Kitasatosporales</taxon>
        <taxon>Streptomycetaceae</taxon>
        <taxon>Wenjunlia</taxon>
    </lineage>
</organism>
<dbReference type="Gene3D" id="3.60.10.10">
    <property type="entry name" value="Endonuclease/exonuclease/phosphatase"/>
    <property type="match status" value="1"/>
</dbReference>
<keyword evidence="4" id="KW-0255">Endonuclease</keyword>
<keyword evidence="2" id="KW-0812">Transmembrane</keyword>
<feature type="region of interest" description="Disordered" evidence="1">
    <location>
        <begin position="1"/>
        <end position="24"/>
    </location>
</feature>
<dbReference type="EMBL" id="BMMS01000029">
    <property type="protein sequence ID" value="GGO96368.1"/>
    <property type="molecule type" value="Genomic_DNA"/>
</dbReference>
<protein>
    <submittedName>
        <fullName evidence="4">Endonuclease</fullName>
    </submittedName>
</protein>
<comment type="caution">
    <text evidence="4">The sequence shown here is derived from an EMBL/GenBank/DDBJ whole genome shotgun (WGS) entry which is preliminary data.</text>
</comment>
<dbReference type="RefSeq" id="WP_229698809.1">
    <property type="nucleotide sequence ID" value="NZ_BMMS01000029.1"/>
</dbReference>
<reference evidence="4" key="2">
    <citation type="submission" date="2020-09" db="EMBL/GenBank/DDBJ databases">
        <authorList>
            <person name="Sun Q."/>
            <person name="Zhou Y."/>
        </authorList>
    </citation>
    <scope>NUCLEOTIDE SEQUENCE</scope>
    <source>
        <strain evidence="4">CGMCC 4.7201</strain>
    </source>
</reference>
<keyword evidence="2" id="KW-1133">Transmembrane helix</keyword>
<accession>A0A917ZWS2</accession>
<dbReference type="SUPFAM" id="SSF56219">
    <property type="entry name" value="DNase I-like"/>
    <property type="match status" value="1"/>
</dbReference>
<evidence type="ECO:0000313" key="5">
    <source>
        <dbReference type="Proteomes" id="UP000641932"/>
    </source>
</evidence>
<name>A0A917ZWS2_9ACTN</name>